<dbReference type="GO" id="GO:0033739">
    <property type="term" value="F:preQ1 synthase activity"/>
    <property type="evidence" value="ECO:0007669"/>
    <property type="project" value="InterPro"/>
</dbReference>
<accession>A0A2U8BRG7</accession>
<protein>
    <submittedName>
        <fullName evidence="4">NADPH-dependent 7-cyano-7-deazaguanine reductase</fullName>
    </submittedName>
</protein>
<evidence type="ECO:0000256" key="1">
    <source>
        <dbReference type="ARBA" id="ARBA00022785"/>
    </source>
</evidence>
<feature type="domain" description="NADPH-dependent 7-cyano-7-deazaguanine reductase N-terminal" evidence="3">
    <location>
        <begin position="13"/>
        <end position="122"/>
    </location>
</feature>
<name>A0A2U8BRG7_9RICK</name>
<organism evidence="4 5">
    <name type="scientific">Candidatus Fokinia solitaria</name>
    <dbReference type="NCBI Taxonomy" id="1802984"/>
    <lineage>
        <taxon>Bacteria</taxon>
        <taxon>Pseudomonadati</taxon>
        <taxon>Pseudomonadota</taxon>
        <taxon>Alphaproteobacteria</taxon>
        <taxon>Rickettsiales</taxon>
        <taxon>Candidatus Midichloriaceae</taxon>
        <taxon>Candidatus Fokinia</taxon>
    </lineage>
</organism>
<evidence type="ECO:0000256" key="2">
    <source>
        <dbReference type="ARBA" id="ARBA00023002"/>
    </source>
</evidence>
<evidence type="ECO:0000313" key="4">
    <source>
        <dbReference type="EMBL" id="AWD32935.1"/>
    </source>
</evidence>
<keyword evidence="2" id="KW-0560">Oxidoreductase</keyword>
<dbReference type="Proteomes" id="UP000244519">
    <property type="component" value="Chromosome"/>
</dbReference>
<dbReference type="GO" id="GO:0008616">
    <property type="term" value="P:tRNA queuosine(34) biosynthetic process"/>
    <property type="evidence" value="ECO:0007669"/>
    <property type="project" value="UniProtKB-KW"/>
</dbReference>
<dbReference type="InterPro" id="IPR029139">
    <property type="entry name" value="QueF_N"/>
</dbReference>
<dbReference type="KEGG" id="fso:Fsol_00127"/>
<dbReference type="AlphaFoldDB" id="A0A2U8BRG7"/>
<dbReference type="EMBL" id="CP025989">
    <property type="protein sequence ID" value="AWD32935.1"/>
    <property type="molecule type" value="Genomic_DNA"/>
</dbReference>
<dbReference type="Pfam" id="PF14489">
    <property type="entry name" value="QueF"/>
    <property type="match status" value="1"/>
</dbReference>
<dbReference type="Pfam" id="PF14819">
    <property type="entry name" value="QueF_N"/>
    <property type="match status" value="1"/>
</dbReference>
<reference evidence="4 5" key="1">
    <citation type="journal article" date="2018" name="Genome Biol. Evol.">
        <title>The Genome Sequence of "Candidatus Fokinia solitaria": Insights on Reductive Evolution in Rickettsiales.</title>
        <authorList>
            <person name="Floriano A.M."/>
            <person name="Castelli M."/>
            <person name="Krenek S."/>
            <person name="Berendonk T.U."/>
            <person name="Bazzocchi C."/>
            <person name="Petroni G."/>
            <person name="Sassera D."/>
        </authorList>
    </citation>
    <scope>NUCLEOTIDE SEQUENCE [LARGE SCALE GENOMIC DNA]</scope>
    <source>
        <strain evidence="4">Rio ETE_ALG 3VII</strain>
    </source>
</reference>
<dbReference type="SUPFAM" id="SSF55620">
    <property type="entry name" value="Tetrahydrobiopterin biosynthesis enzymes-like"/>
    <property type="match status" value="1"/>
</dbReference>
<keyword evidence="5" id="KW-1185">Reference proteome</keyword>
<dbReference type="InterPro" id="IPR050084">
    <property type="entry name" value="NADPH_dep_7-cyano-7-deazaG_red"/>
</dbReference>
<dbReference type="InterPro" id="IPR029500">
    <property type="entry name" value="QueF"/>
</dbReference>
<dbReference type="InterPro" id="IPR043133">
    <property type="entry name" value="GTP-CH-I_C/QueF"/>
</dbReference>
<dbReference type="OrthoDB" id="9789995at2"/>
<dbReference type="Gene3D" id="3.30.1130.10">
    <property type="match status" value="2"/>
</dbReference>
<keyword evidence="1" id="KW-0671">Queuosine biosynthesis</keyword>
<dbReference type="PANTHER" id="PTHR34354:SF1">
    <property type="entry name" value="NADPH-DEPENDENT 7-CYANO-7-DEAZAGUANINE REDUCTASE"/>
    <property type="match status" value="1"/>
</dbReference>
<dbReference type="RefSeq" id="WP_108672981.1">
    <property type="nucleotide sequence ID" value="NZ_CP025989.1"/>
</dbReference>
<dbReference type="PANTHER" id="PTHR34354">
    <property type="entry name" value="NADPH-DEPENDENT 7-CYANO-7-DEAZAGUANINE REDUCTASE"/>
    <property type="match status" value="1"/>
</dbReference>
<evidence type="ECO:0000313" key="5">
    <source>
        <dbReference type="Proteomes" id="UP000244519"/>
    </source>
</evidence>
<proteinExistence type="predicted"/>
<gene>
    <name evidence="4" type="ORF">Fsol_00127</name>
</gene>
<sequence>MDTFLGKNTKIPTQYAPYVLCKIPREFSRKTFIDSQSSVSKMHGFDLWRCYELIWLDSYHIPEACVLEFKYDAQSEYLLESKSAKIYLSSLRNRTFRDRDELSITISDDLSSALETTINVRIFDIDSYLQPVKRQGICLDTKTKELEELSMAALAKDTFHRRMDYVTHCNSTTNVDDVMYTNTFRCNCPITEQPDLATVTIHYTGIELNKSALSIYLNSFEKQSGFHEFSIERILLDITLKYEASNVMVYGNYMRRGGIEINPYRANYLIDSHHISRTLRQ</sequence>
<evidence type="ECO:0000259" key="3">
    <source>
        <dbReference type="Pfam" id="PF14819"/>
    </source>
</evidence>